<evidence type="ECO:0000313" key="2">
    <source>
        <dbReference type="Proteomes" id="UP000286806"/>
    </source>
</evidence>
<protein>
    <submittedName>
        <fullName evidence="1">Uncharacterized protein</fullName>
    </submittedName>
</protein>
<comment type="caution">
    <text evidence="1">The sequence shown here is derived from an EMBL/GenBank/DDBJ whole genome shotgun (WGS) entry which is preliminary data.</text>
</comment>
<sequence>MFLRNVILEDQFDKVRHVKNSELVRLVFSAFTFLVLAQRFGEAVESIFQKIKLVRSHILSI</sequence>
<evidence type="ECO:0000313" key="1">
    <source>
        <dbReference type="EMBL" id="GBL45424.1"/>
    </source>
</evidence>
<dbReference type="Proteomes" id="UP000286806">
    <property type="component" value="Unassembled WGS sequence"/>
</dbReference>
<accession>A0A401JCW0</accession>
<dbReference type="EMBL" id="BGOW01000010">
    <property type="protein sequence ID" value="GBL45424.1"/>
    <property type="molecule type" value="Genomic_DNA"/>
</dbReference>
<dbReference type="AlphaFoldDB" id="A0A401JCW0"/>
<reference evidence="1 2" key="1">
    <citation type="journal article" date="2019" name="Front. Microbiol.">
        <title>Genomes of Neutrophilic Sulfur-Oxidizing Chemolithoautotrophs Representing 9 Proteobacterial Species From 8 Genera.</title>
        <authorList>
            <person name="Watanabe T."/>
            <person name="Kojima H."/>
            <person name="Umezawa K."/>
            <person name="Hori C."/>
            <person name="Takasuka T.E."/>
            <person name="Kato Y."/>
            <person name="Fukui M."/>
        </authorList>
    </citation>
    <scope>NUCLEOTIDE SEQUENCE [LARGE SCALE GENOMIC DNA]</scope>
    <source>
        <strain evidence="1 2">TTN</strain>
    </source>
</reference>
<gene>
    <name evidence="1" type="ORF">SFMTTN_1231</name>
</gene>
<organism evidence="1 2">
    <name type="scientific">Sulfuriferula multivorans</name>
    <dbReference type="NCBI Taxonomy" id="1559896"/>
    <lineage>
        <taxon>Bacteria</taxon>
        <taxon>Pseudomonadati</taxon>
        <taxon>Pseudomonadota</taxon>
        <taxon>Betaproteobacteria</taxon>
        <taxon>Nitrosomonadales</taxon>
        <taxon>Sulfuricellaceae</taxon>
        <taxon>Sulfuriferula</taxon>
    </lineage>
</organism>
<keyword evidence="2" id="KW-1185">Reference proteome</keyword>
<name>A0A401JCW0_9PROT</name>
<proteinExistence type="predicted"/>